<reference evidence="4" key="1">
    <citation type="journal article" date="2017" name="Nature">
        <title>The genome of Chenopodium quinoa.</title>
        <authorList>
            <person name="Jarvis D.E."/>
            <person name="Ho Y.S."/>
            <person name="Lightfoot D.J."/>
            <person name="Schmoeckel S.M."/>
            <person name="Li B."/>
            <person name="Borm T.J.A."/>
            <person name="Ohyanagi H."/>
            <person name="Mineta K."/>
            <person name="Michell C.T."/>
            <person name="Saber N."/>
            <person name="Kharbatia N.M."/>
            <person name="Rupper R.R."/>
            <person name="Sharp A.R."/>
            <person name="Dally N."/>
            <person name="Boughton B.A."/>
            <person name="Woo Y.H."/>
            <person name="Gao G."/>
            <person name="Schijlen E.G.W.M."/>
            <person name="Guo X."/>
            <person name="Momin A.A."/>
            <person name="Negrao S."/>
            <person name="Al-Babili S."/>
            <person name="Gehring C."/>
            <person name="Roessner U."/>
            <person name="Jung C."/>
            <person name="Murphy K."/>
            <person name="Arold S.T."/>
            <person name="Gojobori T."/>
            <person name="van der Linden C.G."/>
            <person name="van Loo E.N."/>
            <person name="Jellen E.N."/>
            <person name="Maughan P.J."/>
            <person name="Tester M."/>
        </authorList>
    </citation>
    <scope>NUCLEOTIDE SEQUENCE [LARGE SCALE GENOMIC DNA]</scope>
    <source>
        <strain evidence="4">cv. PI 614886</strain>
    </source>
</reference>
<dbReference type="Gene3D" id="3.20.20.80">
    <property type="entry name" value="Glycosidases"/>
    <property type="match status" value="1"/>
</dbReference>
<dbReference type="OMA" id="HATIVNP"/>
<name>A0A803MPD2_CHEQI</name>
<dbReference type="Pfam" id="PF00232">
    <property type="entry name" value="Glyco_hydro_1"/>
    <property type="match status" value="2"/>
</dbReference>
<dbReference type="PANTHER" id="PTHR10353">
    <property type="entry name" value="GLYCOSYL HYDROLASE"/>
    <property type="match status" value="1"/>
</dbReference>
<reference evidence="4" key="2">
    <citation type="submission" date="2021-03" db="UniProtKB">
        <authorList>
            <consortium name="EnsemblPlants"/>
        </authorList>
    </citation>
    <scope>IDENTIFICATION</scope>
</reference>
<keyword evidence="5" id="KW-1185">Reference proteome</keyword>
<dbReference type="GO" id="GO:0008422">
    <property type="term" value="F:beta-glucosidase activity"/>
    <property type="evidence" value="ECO:0007669"/>
    <property type="project" value="TreeGrafter"/>
</dbReference>
<dbReference type="PANTHER" id="PTHR10353:SF29">
    <property type="entry name" value="BETA-GLUCOSIDASE 11"/>
    <property type="match status" value="1"/>
</dbReference>
<dbReference type="Gramene" id="AUR62033133-RA">
    <property type="protein sequence ID" value="AUR62033133-RA:cds"/>
    <property type="gene ID" value="AUR62033133"/>
</dbReference>
<protein>
    <submittedName>
        <fullName evidence="4">Uncharacterized protein</fullName>
    </submittedName>
</protein>
<sequence>MFDCLRAEVMDDDNSAFKSCTSDCIGVGDDDEMSIVAPSSHVYLTVLLDTFKPCASDCIGIGGEEDKFHLLEPNTIIANFPSDFIFGASSSAYQVEGAAFEDGRTPSIYDTFSHSGRITGGGEVACDEYHRYKEDVQLMVNTGLDAYRFSISWSRLIPRIQPHVTLIHSDLPQVLEDEYEGFLSPRIIEDFTAYVDVCFREFGDRVQHWTTFYEANIFPLGGYDAGITPPARCSYPFGLVNCTIGNSTTEPYVVAHQILLAHASAARIYKEKYQALCVGD</sequence>
<comment type="similarity">
    <text evidence="1 3">Belongs to the glycosyl hydrolase 1 family.</text>
</comment>
<dbReference type="AlphaFoldDB" id="A0A803MPD2"/>
<dbReference type="PROSITE" id="PS00653">
    <property type="entry name" value="GLYCOSYL_HYDROL_F1_2"/>
    <property type="match status" value="1"/>
</dbReference>
<evidence type="ECO:0000313" key="4">
    <source>
        <dbReference type="EnsemblPlants" id="AUR62033133-RA:cds"/>
    </source>
</evidence>
<dbReference type="InterPro" id="IPR001360">
    <property type="entry name" value="Glyco_hydro_1"/>
</dbReference>
<dbReference type="GO" id="GO:0005975">
    <property type="term" value="P:carbohydrate metabolic process"/>
    <property type="evidence" value="ECO:0007669"/>
    <property type="project" value="InterPro"/>
</dbReference>
<evidence type="ECO:0000313" key="5">
    <source>
        <dbReference type="Proteomes" id="UP000596660"/>
    </source>
</evidence>
<dbReference type="Proteomes" id="UP000596660">
    <property type="component" value="Unplaced"/>
</dbReference>
<proteinExistence type="inferred from homology"/>
<dbReference type="SUPFAM" id="SSF51445">
    <property type="entry name" value="(Trans)glycosidases"/>
    <property type="match status" value="1"/>
</dbReference>
<dbReference type="InterPro" id="IPR017853">
    <property type="entry name" value="GH"/>
</dbReference>
<evidence type="ECO:0000256" key="1">
    <source>
        <dbReference type="ARBA" id="ARBA00010838"/>
    </source>
</evidence>
<organism evidence="4 5">
    <name type="scientific">Chenopodium quinoa</name>
    <name type="common">Quinoa</name>
    <dbReference type="NCBI Taxonomy" id="63459"/>
    <lineage>
        <taxon>Eukaryota</taxon>
        <taxon>Viridiplantae</taxon>
        <taxon>Streptophyta</taxon>
        <taxon>Embryophyta</taxon>
        <taxon>Tracheophyta</taxon>
        <taxon>Spermatophyta</taxon>
        <taxon>Magnoliopsida</taxon>
        <taxon>eudicotyledons</taxon>
        <taxon>Gunneridae</taxon>
        <taxon>Pentapetalae</taxon>
        <taxon>Caryophyllales</taxon>
        <taxon>Chenopodiaceae</taxon>
        <taxon>Chenopodioideae</taxon>
        <taxon>Atripliceae</taxon>
        <taxon>Chenopodium</taxon>
    </lineage>
</organism>
<keyword evidence="2" id="KW-0378">Hydrolase</keyword>
<dbReference type="EnsemblPlants" id="AUR62033133-RA">
    <property type="protein sequence ID" value="AUR62033133-RA:cds"/>
    <property type="gene ID" value="AUR62033133"/>
</dbReference>
<accession>A0A803MPD2</accession>
<evidence type="ECO:0000256" key="3">
    <source>
        <dbReference type="RuleBase" id="RU003690"/>
    </source>
</evidence>
<evidence type="ECO:0000256" key="2">
    <source>
        <dbReference type="ARBA" id="ARBA00022801"/>
    </source>
</evidence>
<dbReference type="InterPro" id="IPR033132">
    <property type="entry name" value="GH_1_N_CS"/>
</dbReference>